<dbReference type="InterPro" id="IPR054728">
    <property type="entry name" value="RsmB-like_ferredoxin"/>
</dbReference>
<dbReference type="InterPro" id="IPR049560">
    <property type="entry name" value="MeTrfase_RsmB-F_NOP2_cat"/>
</dbReference>
<proteinExistence type="inferred from homology"/>
<organism evidence="16 17">
    <name type="scientific">Wujia chipingensis</name>
    <dbReference type="NCBI Taxonomy" id="2763670"/>
    <lineage>
        <taxon>Bacteria</taxon>
        <taxon>Bacillati</taxon>
        <taxon>Bacillota</taxon>
        <taxon>Clostridia</taxon>
        <taxon>Lachnospirales</taxon>
        <taxon>Lachnospiraceae</taxon>
        <taxon>Wujia</taxon>
    </lineage>
</organism>
<feature type="binding site" evidence="13">
    <location>
        <position position="334"/>
    </location>
    <ligand>
        <name>S-adenosyl-L-methionine</name>
        <dbReference type="ChEBI" id="CHEBI:59789"/>
    </ligand>
</feature>
<dbReference type="Proteomes" id="UP000515819">
    <property type="component" value="Chromosome"/>
</dbReference>
<evidence type="ECO:0000313" key="17">
    <source>
        <dbReference type="Proteomes" id="UP000515819"/>
    </source>
</evidence>
<dbReference type="Gene3D" id="3.40.50.150">
    <property type="entry name" value="Vaccinia Virus protein VP39"/>
    <property type="match status" value="1"/>
</dbReference>
<evidence type="ECO:0000256" key="1">
    <source>
        <dbReference type="ARBA" id="ARBA00002724"/>
    </source>
</evidence>
<dbReference type="InterPro" id="IPR035926">
    <property type="entry name" value="NusB-like_sf"/>
</dbReference>
<dbReference type="GO" id="GO:0005737">
    <property type="term" value="C:cytoplasm"/>
    <property type="evidence" value="ECO:0007669"/>
    <property type="project" value="UniProtKB-SubCell"/>
</dbReference>
<dbReference type="AlphaFoldDB" id="A0A7G9FJW4"/>
<dbReference type="SUPFAM" id="SSF48013">
    <property type="entry name" value="NusB-like"/>
    <property type="match status" value="1"/>
</dbReference>
<keyword evidence="4" id="KW-0963">Cytoplasm</keyword>
<keyword evidence="5" id="KW-0698">rRNA processing</keyword>
<evidence type="ECO:0000256" key="5">
    <source>
        <dbReference type="ARBA" id="ARBA00022552"/>
    </source>
</evidence>
<dbReference type="Gene3D" id="1.10.940.10">
    <property type="entry name" value="NusB-like"/>
    <property type="match status" value="1"/>
</dbReference>
<dbReference type="InterPro" id="IPR023267">
    <property type="entry name" value="RCMT"/>
</dbReference>
<dbReference type="KEGG" id="wcp:H9Q76_08805"/>
<dbReference type="EC" id="2.1.1.176" evidence="3"/>
<dbReference type="InterPro" id="IPR001678">
    <property type="entry name" value="MeTrfase_RsmB-F_NOP2_dom"/>
</dbReference>
<feature type="binding site" evidence="13">
    <location>
        <position position="289"/>
    </location>
    <ligand>
        <name>S-adenosyl-L-methionine</name>
        <dbReference type="ChEBI" id="CHEBI:59789"/>
    </ligand>
</feature>
<dbReference type="PANTHER" id="PTHR22807:SF53">
    <property type="entry name" value="RIBOSOMAL RNA SMALL SUBUNIT METHYLTRANSFERASE B-RELATED"/>
    <property type="match status" value="1"/>
</dbReference>
<dbReference type="PROSITE" id="PS51686">
    <property type="entry name" value="SAM_MT_RSMB_NOP"/>
    <property type="match status" value="1"/>
</dbReference>
<name>A0A7G9FJW4_9FIRM</name>
<comment type="similarity">
    <text evidence="13">Belongs to the class I-like SAM-binding methyltransferase superfamily. RsmB/NOP family.</text>
</comment>
<dbReference type="NCBIfam" id="NF011494">
    <property type="entry name" value="PRK14902.1"/>
    <property type="match status" value="1"/>
</dbReference>
<dbReference type="InterPro" id="IPR029063">
    <property type="entry name" value="SAM-dependent_MTases_sf"/>
</dbReference>
<evidence type="ECO:0000256" key="10">
    <source>
        <dbReference type="ARBA" id="ARBA00030399"/>
    </source>
</evidence>
<keyword evidence="6 13" id="KW-0489">Methyltransferase</keyword>
<evidence type="ECO:0000256" key="6">
    <source>
        <dbReference type="ARBA" id="ARBA00022603"/>
    </source>
</evidence>
<evidence type="ECO:0000256" key="13">
    <source>
        <dbReference type="PROSITE-ProRule" id="PRU01023"/>
    </source>
</evidence>
<dbReference type="InterPro" id="IPR006027">
    <property type="entry name" value="NusB_RsmB_TIM44"/>
</dbReference>
<feature type="binding site" evidence="13">
    <location>
        <begin position="266"/>
        <end position="272"/>
    </location>
    <ligand>
        <name>S-adenosyl-L-methionine</name>
        <dbReference type="ChEBI" id="CHEBI:59789"/>
    </ligand>
</feature>
<dbReference type="CDD" id="cd02440">
    <property type="entry name" value="AdoMet_MTases"/>
    <property type="match status" value="1"/>
</dbReference>
<evidence type="ECO:0000256" key="14">
    <source>
        <dbReference type="SAM" id="Coils"/>
    </source>
</evidence>
<evidence type="ECO:0000256" key="9">
    <source>
        <dbReference type="ARBA" id="ARBA00022884"/>
    </source>
</evidence>
<dbReference type="EMBL" id="CP060632">
    <property type="protein sequence ID" value="QNL98845.1"/>
    <property type="molecule type" value="Genomic_DNA"/>
</dbReference>
<reference evidence="16 17" key="1">
    <citation type="submission" date="2020-08" db="EMBL/GenBank/DDBJ databases">
        <authorList>
            <person name="Liu C."/>
            <person name="Sun Q."/>
        </authorList>
    </citation>
    <scope>NUCLEOTIDE SEQUENCE [LARGE SCALE GENOMIC DNA]</scope>
    <source>
        <strain evidence="16 17">NSJ-4</strain>
    </source>
</reference>
<gene>
    <name evidence="16" type="primary">rsmB</name>
    <name evidence="16" type="ORF">H9Q76_08805</name>
</gene>
<comment type="subcellular location">
    <subcellularLocation>
        <location evidence="2">Cytoplasm</location>
    </subcellularLocation>
</comment>
<dbReference type="SUPFAM" id="SSF53335">
    <property type="entry name" value="S-adenosyl-L-methionine-dependent methyltransferases"/>
    <property type="match status" value="1"/>
</dbReference>
<comment type="catalytic activity">
    <reaction evidence="12">
        <text>cytidine(967) in 16S rRNA + S-adenosyl-L-methionine = 5-methylcytidine(967) in 16S rRNA + S-adenosyl-L-homocysteine + H(+)</text>
        <dbReference type="Rhea" id="RHEA:42748"/>
        <dbReference type="Rhea" id="RHEA-COMP:10219"/>
        <dbReference type="Rhea" id="RHEA-COMP:10220"/>
        <dbReference type="ChEBI" id="CHEBI:15378"/>
        <dbReference type="ChEBI" id="CHEBI:57856"/>
        <dbReference type="ChEBI" id="CHEBI:59789"/>
        <dbReference type="ChEBI" id="CHEBI:74483"/>
        <dbReference type="ChEBI" id="CHEBI:82748"/>
        <dbReference type="EC" id="2.1.1.176"/>
    </reaction>
</comment>
<evidence type="ECO:0000256" key="7">
    <source>
        <dbReference type="ARBA" id="ARBA00022679"/>
    </source>
</evidence>
<keyword evidence="9 13" id="KW-0694">RNA-binding</keyword>
<dbReference type="GO" id="GO:0003723">
    <property type="term" value="F:RNA binding"/>
    <property type="evidence" value="ECO:0007669"/>
    <property type="project" value="UniProtKB-UniRule"/>
</dbReference>
<keyword evidence="17" id="KW-1185">Reference proteome</keyword>
<evidence type="ECO:0000256" key="4">
    <source>
        <dbReference type="ARBA" id="ARBA00022490"/>
    </source>
</evidence>
<keyword evidence="7 13" id="KW-0808">Transferase</keyword>
<dbReference type="Gene3D" id="3.30.70.1170">
    <property type="entry name" value="Sun protein, domain 3"/>
    <property type="match status" value="1"/>
</dbReference>
<feature type="domain" description="SAM-dependent MTase RsmB/NOP-type" evidence="15">
    <location>
        <begin position="171"/>
        <end position="436"/>
    </location>
</feature>
<evidence type="ECO:0000259" key="15">
    <source>
        <dbReference type="PROSITE" id="PS51686"/>
    </source>
</evidence>
<evidence type="ECO:0000256" key="12">
    <source>
        <dbReference type="ARBA" id="ARBA00047283"/>
    </source>
</evidence>
<dbReference type="Pfam" id="PF01029">
    <property type="entry name" value="NusB"/>
    <property type="match status" value="1"/>
</dbReference>
<dbReference type="Pfam" id="PF01189">
    <property type="entry name" value="Methyltr_RsmB-F"/>
    <property type="match status" value="1"/>
</dbReference>
<evidence type="ECO:0000256" key="3">
    <source>
        <dbReference type="ARBA" id="ARBA00012140"/>
    </source>
</evidence>
<dbReference type="InterPro" id="IPR004573">
    <property type="entry name" value="rRNA_ssu_MeTfrase_B"/>
</dbReference>
<dbReference type="PRINTS" id="PR02008">
    <property type="entry name" value="RCMTFAMILY"/>
</dbReference>
<evidence type="ECO:0000256" key="11">
    <source>
        <dbReference type="ARBA" id="ARBA00031088"/>
    </source>
</evidence>
<accession>A0A7G9FJW4</accession>
<comment type="function">
    <text evidence="1">Specifically methylates the cytosine at position 967 (m5C967) of 16S rRNA.</text>
</comment>
<feature type="coiled-coil region" evidence="14">
    <location>
        <begin position="288"/>
        <end position="315"/>
    </location>
</feature>
<dbReference type="Pfam" id="PF22458">
    <property type="entry name" value="RsmF-B_ferredox"/>
    <property type="match status" value="1"/>
</dbReference>
<sequence length="436" mass="49126">MDTRDVALTVLLDIETNQTFSNIALGNALRKNQFTDKVERAFLSRLVEGVTETKLRLDYVIDQYSKTKIKKCKPVIACLLRMGCYQILFMDSVPDSAACNECVKLAKKHGFAGLSGFVNGVLRTITREKTKLAYPDQKREPERYLSVMTSTPLWLVQKLILEYGTESAETIFQAAFADRKTSIRLNKHRIEENGETMDSYKNRLKEAGITVEPGAYYEGAWLLSGYDFIHKIPGYKQGYFTVQDESSMCAVAAAGIQPADFVMDICAAPGGKTTAAAEFAQQGHVLSMDIAEEKLELIEENVERLKLANVDIRCQDATEYMQEQEKKADVVIADLPCSGLGIMGRKNDIKYRVTEEQIESLVELQHTILQNACRYVKAGGTLLYSTCTITKEENTLQVERFLKEHPEYTLKEQRQFLQGIDACDGFYYAVLHKLGD</sequence>
<feature type="active site" description="Nucleophile" evidence="13">
    <location>
        <position position="387"/>
    </location>
</feature>
<protein>
    <recommendedName>
        <fullName evidence="3">16S rRNA (cytosine(967)-C(5))-methyltransferase</fullName>
        <ecNumber evidence="3">2.1.1.176</ecNumber>
    </recommendedName>
    <alternativeName>
        <fullName evidence="10">16S rRNA m5C967 methyltransferase</fullName>
    </alternativeName>
    <alternativeName>
        <fullName evidence="11">rRNA (cytosine-C(5)-)-methyltransferase RsmB</fullName>
    </alternativeName>
</protein>
<dbReference type="GO" id="GO:0008649">
    <property type="term" value="F:rRNA methyltransferase activity"/>
    <property type="evidence" value="ECO:0007669"/>
    <property type="project" value="InterPro"/>
</dbReference>
<dbReference type="RefSeq" id="WP_249320958.1">
    <property type="nucleotide sequence ID" value="NZ_CP060632.1"/>
</dbReference>
<evidence type="ECO:0000256" key="2">
    <source>
        <dbReference type="ARBA" id="ARBA00004496"/>
    </source>
</evidence>
<evidence type="ECO:0000313" key="16">
    <source>
        <dbReference type="EMBL" id="QNL98845.1"/>
    </source>
</evidence>
<feature type="binding site" evidence="13">
    <location>
        <position position="316"/>
    </location>
    <ligand>
        <name>S-adenosyl-L-methionine</name>
        <dbReference type="ChEBI" id="CHEBI:59789"/>
    </ligand>
</feature>
<dbReference type="GO" id="GO:0006355">
    <property type="term" value="P:regulation of DNA-templated transcription"/>
    <property type="evidence" value="ECO:0007669"/>
    <property type="project" value="InterPro"/>
</dbReference>
<keyword evidence="14" id="KW-0175">Coiled coil</keyword>
<dbReference type="NCBIfam" id="TIGR00563">
    <property type="entry name" value="rsmB"/>
    <property type="match status" value="1"/>
</dbReference>
<evidence type="ECO:0000256" key="8">
    <source>
        <dbReference type="ARBA" id="ARBA00022691"/>
    </source>
</evidence>
<dbReference type="PANTHER" id="PTHR22807">
    <property type="entry name" value="NOP2 YEAST -RELATED NOL1/NOP2/FMU SUN DOMAIN-CONTAINING"/>
    <property type="match status" value="1"/>
</dbReference>
<keyword evidence="8 13" id="KW-0949">S-adenosyl-L-methionine</keyword>